<dbReference type="EMBL" id="BSPC01000034">
    <property type="protein sequence ID" value="GLS20796.1"/>
    <property type="molecule type" value="Genomic_DNA"/>
</dbReference>
<feature type="domain" description="Sodium/calcium exchanger membrane region" evidence="6">
    <location>
        <begin position="36"/>
        <end position="191"/>
    </location>
</feature>
<sequence length="371" mass="38176">MSGHAHASLPAWTWIAPLLAAVLLALKFAHLVPSDAVWVLVMAGVLLGAAVFAAVHHAEVLALKLGEPFGSILLAIAVTVIEVALIVSIMLSGAKGSEVVARDTVFAAVMIVLNGVIGLCLLMGGRRHFEQRFQLQGAASALAVLGTLAALTLILPNFTLTVSGPSFSAAQITVVGAASLVLWGVFVFVQTVKHRAYFLDAPVSAEPESEEDEPSSEKPSNREAMICLGLLLVSLVAVVLLAKILSYPLDMGIAAAGLPHAFVGVVIAAIVLLPEGIAAAKSAVKNQLQNSINLALGSAIASIGLTIPTVAIVSLALNQNLVLGISPANMTLLTLTLFVGTLTLGTGRTTVLQGAIHVVIFAVFLLVSAVP</sequence>
<feature type="transmembrane region" description="Helical" evidence="5">
    <location>
        <begin position="251"/>
        <end position="273"/>
    </location>
</feature>
<accession>A0ABQ6CRH5</accession>
<dbReference type="RefSeq" id="WP_284313872.1">
    <property type="nucleotide sequence ID" value="NZ_BSPC01000034.1"/>
</dbReference>
<feature type="transmembrane region" description="Helical" evidence="5">
    <location>
        <begin position="69"/>
        <end position="92"/>
    </location>
</feature>
<gene>
    <name evidence="7" type="ORF">GCM10007874_38130</name>
</gene>
<feature type="transmembrane region" description="Helical" evidence="5">
    <location>
        <begin position="167"/>
        <end position="189"/>
    </location>
</feature>
<feature type="transmembrane region" description="Helical" evidence="5">
    <location>
        <begin position="351"/>
        <end position="370"/>
    </location>
</feature>
<evidence type="ECO:0000256" key="3">
    <source>
        <dbReference type="ARBA" id="ARBA00022989"/>
    </source>
</evidence>
<comment type="subcellular location">
    <subcellularLocation>
        <location evidence="1">Membrane</location>
        <topology evidence="1">Multi-pass membrane protein</topology>
    </subcellularLocation>
</comment>
<dbReference type="InterPro" id="IPR052946">
    <property type="entry name" value="Alkaline_pH_Ca-Antiporter"/>
</dbReference>
<name>A0ABQ6CRH5_9HYPH</name>
<comment type="caution">
    <text evidence="7">The sequence shown here is derived from an EMBL/GenBank/DDBJ whole genome shotgun (WGS) entry which is preliminary data.</text>
</comment>
<feature type="transmembrane region" description="Helical" evidence="5">
    <location>
        <begin position="135"/>
        <end position="155"/>
    </location>
</feature>
<feature type="transmembrane region" description="Helical" evidence="5">
    <location>
        <begin position="323"/>
        <end position="344"/>
    </location>
</feature>
<dbReference type="PANTHER" id="PTHR37958:SF1">
    <property type="entry name" value="SODIUM-POTASSIUM_PROTON ANTIPORTER CHAA"/>
    <property type="match status" value="1"/>
</dbReference>
<evidence type="ECO:0000313" key="7">
    <source>
        <dbReference type="EMBL" id="GLS20796.1"/>
    </source>
</evidence>
<evidence type="ECO:0000256" key="5">
    <source>
        <dbReference type="SAM" id="Phobius"/>
    </source>
</evidence>
<feature type="transmembrane region" description="Helical" evidence="5">
    <location>
        <begin position="36"/>
        <end position="57"/>
    </location>
</feature>
<keyword evidence="3 5" id="KW-1133">Transmembrane helix</keyword>
<dbReference type="PANTHER" id="PTHR37958">
    <property type="entry name" value="SODIUM-POTASSIUM/PROTON ANTIPORTER CHAA"/>
    <property type="match status" value="1"/>
</dbReference>
<evidence type="ECO:0000256" key="1">
    <source>
        <dbReference type="ARBA" id="ARBA00004141"/>
    </source>
</evidence>
<protein>
    <submittedName>
        <fullName evidence="7">Ionic transporter y4hA</fullName>
    </submittedName>
</protein>
<evidence type="ECO:0000313" key="8">
    <source>
        <dbReference type="Proteomes" id="UP001156882"/>
    </source>
</evidence>
<dbReference type="Pfam" id="PF01699">
    <property type="entry name" value="Na_Ca_ex"/>
    <property type="match status" value="2"/>
</dbReference>
<feature type="domain" description="Sodium/calcium exchanger membrane region" evidence="6">
    <location>
        <begin position="228"/>
        <end position="368"/>
    </location>
</feature>
<feature type="transmembrane region" description="Helical" evidence="5">
    <location>
        <begin position="104"/>
        <end position="123"/>
    </location>
</feature>
<evidence type="ECO:0000259" key="6">
    <source>
        <dbReference type="Pfam" id="PF01699"/>
    </source>
</evidence>
<proteinExistence type="predicted"/>
<feature type="transmembrane region" description="Helical" evidence="5">
    <location>
        <begin position="12"/>
        <end position="30"/>
    </location>
</feature>
<reference evidence="8" key="1">
    <citation type="journal article" date="2019" name="Int. J. Syst. Evol. Microbiol.">
        <title>The Global Catalogue of Microorganisms (GCM) 10K type strain sequencing project: providing services to taxonomists for standard genome sequencing and annotation.</title>
        <authorList>
            <consortium name="The Broad Institute Genomics Platform"/>
            <consortium name="The Broad Institute Genome Sequencing Center for Infectious Disease"/>
            <person name="Wu L."/>
            <person name="Ma J."/>
        </authorList>
    </citation>
    <scope>NUCLEOTIDE SEQUENCE [LARGE SCALE GENOMIC DNA]</scope>
    <source>
        <strain evidence="8">NBRC 101365</strain>
    </source>
</reference>
<dbReference type="InterPro" id="IPR004837">
    <property type="entry name" value="NaCa_Exmemb"/>
</dbReference>
<dbReference type="Proteomes" id="UP001156882">
    <property type="component" value="Unassembled WGS sequence"/>
</dbReference>
<keyword evidence="2 5" id="KW-0812">Transmembrane</keyword>
<evidence type="ECO:0000256" key="4">
    <source>
        <dbReference type="ARBA" id="ARBA00023136"/>
    </source>
</evidence>
<evidence type="ECO:0000256" key="2">
    <source>
        <dbReference type="ARBA" id="ARBA00022692"/>
    </source>
</evidence>
<keyword evidence="8" id="KW-1185">Reference proteome</keyword>
<feature type="transmembrane region" description="Helical" evidence="5">
    <location>
        <begin position="224"/>
        <end position="245"/>
    </location>
</feature>
<feature type="transmembrane region" description="Helical" evidence="5">
    <location>
        <begin position="294"/>
        <end position="317"/>
    </location>
</feature>
<keyword evidence="4 5" id="KW-0472">Membrane</keyword>
<organism evidence="7 8">
    <name type="scientific">Labrys miyagiensis</name>
    <dbReference type="NCBI Taxonomy" id="346912"/>
    <lineage>
        <taxon>Bacteria</taxon>
        <taxon>Pseudomonadati</taxon>
        <taxon>Pseudomonadota</taxon>
        <taxon>Alphaproteobacteria</taxon>
        <taxon>Hyphomicrobiales</taxon>
        <taxon>Xanthobacteraceae</taxon>
        <taxon>Labrys</taxon>
    </lineage>
</organism>